<evidence type="ECO:0000313" key="1">
    <source>
        <dbReference type="EMBL" id="RCH80404.1"/>
    </source>
</evidence>
<comment type="caution">
    <text evidence="1">The sequence shown here is derived from an EMBL/GenBank/DDBJ whole genome shotgun (WGS) entry which is preliminary data.</text>
</comment>
<dbReference type="Proteomes" id="UP000252139">
    <property type="component" value="Unassembled WGS sequence"/>
</dbReference>
<keyword evidence="2" id="KW-1185">Reference proteome</keyword>
<dbReference type="OrthoDB" id="2278943at2759"/>
<sequence length="93" mass="10660">MAHKLGCANKCLQPMVQSSFPYLDVAQGGLQTKQRALDQASCLQQLCFYYYKLAVFTFLNIKDAYDPVDRFFIWKQLASTTTPVLLILSSWEE</sequence>
<gene>
    <name evidence="1" type="ORF">CU097_001723</name>
</gene>
<name>A0A367IRT5_RHIAZ</name>
<reference evidence="1 2" key="1">
    <citation type="journal article" date="2018" name="G3 (Bethesda)">
        <title>Phylogenetic and Phylogenomic Definition of Rhizopus Species.</title>
        <authorList>
            <person name="Gryganskyi A.P."/>
            <person name="Golan J."/>
            <person name="Dolatabadi S."/>
            <person name="Mondo S."/>
            <person name="Robb S."/>
            <person name="Idnurm A."/>
            <person name="Muszewska A."/>
            <person name="Steczkiewicz K."/>
            <person name="Masonjones S."/>
            <person name="Liao H.L."/>
            <person name="Gajdeczka M.T."/>
            <person name="Anike F."/>
            <person name="Vuek A."/>
            <person name="Anishchenko I.M."/>
            <person name="Voigt K."/>
            <person name="de Hoog G.S."/>
            <person name="Smith M.E."/>
            <person name="Heitman J."/>
            <person name="Vilgalys R."/>
            <person name="Stajich J.E."/>
        </authorList>
    </citation>
    <scope>NUCLEOTIDE SEQUENCE [LARGE SCALE GENOMIC DNA]</scope>
    <source>
        <strain evidence="1 2">CBS 357.93</strain>
    </source>
</reference>
<protein>
    <recommendedName>
        <fullName evidence="3">Reverse transcriptase domain-containing protein</fullName>
    </recommendedName>
</protein>
<dbReference type="STRING" id="86630.A0A367IRT5"/>
<dbReference type="AlphaFoldDB" id="A0A367IRT5"/>
<evidence type="ECO:0008006" key="3">
    <source>
        <dbReference type="Google" id="ProtNLM"/>
    </source>
</evidence>
<organism evidence="1 2">
    <name type="scientific">Rhizopus azygosporus</name>
    <name type="common">Rhizopus microsporus var. azygosporus</name>
    <dbReference type="NCBI Taxonomy" id="86630"/>
    <lineage>
        <taxon>Eukaryota</taxon>
        <taxon>Fungi</taxon>
        <taxon>Fungi incertae sedis</taxon>
        <taxon>Mucoromycota</taxon>
        <taxon>Mucoromycotina</taxon>
        <taxon>Mucoromycetes</taxon>
        <taxon>Mucorales</taxon>
        <taxon>Mucorineae</taxon>
        <taxon>Rhizopodaceae</taxon>
        <taxon>Rhizopus</taxon>
    </lineage>
</organism>
<accession>A0A367IRT5</accession>
<dbReference type="EMBL" id="PJQL01003937">
    <property type="protein sequence ID" value="RCH80404.1"/>
    <property type="molecule type" value="Genomic_DNA"/>
</dbReference>
<evidence type="ECO:0000313" key="2">
    <source>
        <dbReference type="Proteomes" id="UP000252139"/>
    </source>
</evidence>
<proteinExistence type="predicted"/>